<dbReference type="PANTHER" id="PTHR24276">
    <property type="entry name" value="POLYSERASE-RELATED"/>
    <property type="match status" value="1"/>
</dbReference>
<feature type="transmembrane region" description="Helical" evidence="6">
    <location>
        <begin position="75"/>
        <end position="93"/>
    </location>
</feature>
<dbReference type="InterPro" id="IPR009003">
    <property type="entry name" value="Peptidase_S1_PA"/>
</dbReference>
<organism evidence="8 9">
    <name type="scientific">Trichogramma kaykai</name>
    <dbReference type="NCBI Taxonomy" id="54128"/>
    <lineage>
        <taxon>Eukaryota</taxon>
        <taxon>Metazoa</taxon>
        <taxon>Ecdysozoa</taxon>
        <taxon>Arthropoda</taxon>
        <taxon>Hexapoda</taxon>
        <taxon>Insecta</taxon>
        <taxon>Pterygota</taxon>
        <taxon>Neoptera</taxon>
        <taxon>Endopterygota</taxon>
        <taxon>Hymenoptera</taxon>
        <taxon>Apocrita</taxon>
        <taxon>Proctotrupomorpha</taxon>
        <taxon>Chalcidoidea</taxon>
        <taxon>Trichogrammatidae</taxon>
        <taxon>Trichogramma</taxon>
    </lineage>
</organism>
<feature type="transmembrane region" description="Helical" evidence="6">
    <location>
        <begin position="137"/>
        <end position="157"/>
    </location>
</feature>
<dbReference type="InterPro" id="IPR018114">
    <property type="entry name" value="TRYPSIN_HIS"/>
</dbReference>
<evidence type="ECO:0000313" key="9">
    <source>
        <dbReference type="Proteomes" id="UP001627154"/>
    </source>
</evidence>
<feature type="domain" description="Peptidase S1" evidence="7">
    <location>
        <begin position="1"/>
        <end position="169"/>
    </location>
</feature>
<evidence type="ECO:0000256" key="4">
    <source>
        <dbReference type="ARBA" id="ARBA00022825"/>
    </source>
</evidence>
<dbReference type="InterPro" id="IPR001314">
    <property type="entry name" value="Peptidase_S1A"/>
</dbReference>
<keyword evidence="6" id="KW-0812">Transmembrane</keyword>
<evidence type="ECO:0000256" key="1">
    <source>
        <dbReference type="ARBA" id="ARBA00007664"/>
    </source>
</evidence>
<evidence type="ECO:0000256" key="6">
    <source>
        <dbReference type="SAM" id="Phobius"/>
    </source>
</evidence>
<dbReference type="InterPro" id="IPR001254">
    <property type="entry name" value="Trypsin_dom"/>
</dbReference>
<dbReference type="PROSITE" id="PS00134">
    <property type="entry name" value="TRYPSIN_HIS"/>
    <property type="match status" value="1"/>
</dbReference>
<dbReference type="EMBL" id="JBJJXI010000067">
    <property type="protein sequence ID" value="KAL3396939.1"/>
    <property type="molecule type" value="Genomic_DNA"/>
</dbReference>
<keyword evidence="6" id="KW-1133">Transmembrane helix</keyword>
<name>A0ABD2WV28_9HYME</name>
<dbReference type="Proteomes" id="UP001627154">
    <property type="component" value="Unassembled WGS sequence"/>
</dbReference>
<evidence type="ECO:0000256" key="3">
    <source>
        <dbReference type="ARBA" id="ARBA00022801"/>
    </source>
</evidence>
<dbReference type="PANTHER" id="PTHR24276:SF98">
    <property type="entry name" value="FI18310P1-RELATED"/>
    <property type="match status" value="1"/>
</dbReference>
<dbReference type="SMART" id="SM00020">
    <property type="entry name" value="Tryp_SPc"/>
    <property type="match status" value="1"/>
</dbReference>
<evidence type="ECO:0000313" key="8">
    <source>
        <dbReference type="EMBL" id="KAL3396939.1"/>
    </source>
</evidence>
<dbReference type="GO" id="GO:0006508">
    <property type="term" value="P:proteolysis"/>
    <property type="evidence" value="ECO:0007669"/>
    <property type="project" value="UniProtKB-KW"/>
</dbReference>
<gene>
    <name evidence="8" type="ORF">TKK_008991</name>
</gene>
<evidence type="ECO:0000259" key="7">
    <source>
        <dbReference type="PROSITE" id="PS50240"/>
    </source>
</evidence>
<accession>A0ABD2WV28</accession>
<evidence type="ECO:0000256" key="5">
    <source>
        <dbReference type="ARBA" id="ARBA00023157"/>
    </source>
</evidence>
<keyword evidence="5" id="KW-1015">Disulfide bond</keyword>
<proteinExistence type="inferred from homology"/>
<sequence length="169" mass="18239">MQIFEKHFCGGAILNPSWIVTAAHCTYRFSDPSIVKVIAGTIYYKKRTASRNVVHEDYDHAEHRNDTSLIEVRRVLYLFIISVELSGWGNLYVGDSGGPLTLDGKLIGIVSSSIKDPDCGSMKYPAVYTASPSTSTGFAGVPPVAVAVVVVVVVVVGQGPVNNNRYSFG</sequence>
<dbReference type="GO" id="GO:0008236">
    <property type="term" value="F:serine-type peptidase activity"/>
    <property type="evidence" value="ECO:0007669"/>
    <property type="project" value="UniProtKB-KW"/>
</dbReference>
<dbReference type="Gene3D" id="2.40.10.10">
    <property type="entry name" value="Trypsin-like serine proteases"/>
    <property type="match status" value="2"/>
</dbReference>
<keyword evidence="9" id="KW-1185">Reference proteome</keyword>
<dbReference type="AlphaFoldDB" id="A0ABD2WV28"/>
<dbReference type="PRINTS" id="PR00722">
    <property type="entry name" value="CHYMOTRYPSIN"/>
</dbReference>
<protein>
    <recommendedName>
        <fullName evidence="7">Peptidase S1 domain-containing protein</fullName>
    </recommendedName>
</protein>
<keyword evidence="6" id="KW-0472">Membrane</keyword>
<keyword evidence="2" id="KW-0645">Protease</keyword>
<dbReference type="Pfam" id="PF00089">
    <property type="entry name" value="Trypsin"/>
    <property type="match status" value="2"/>
</dbReference>
<comment type="caution">
    <text evidence="8">The sequence shown here is derived from an EMBL/GenBank/DDBJ whole genome shotgun (WGS) entry which is preliminary data.</text>
</comment>
<dbReference type="InterPro" id="IPR043504">
    <property type="entry name" value="Peptidase_S1_PA_chymotrypsin"/>
</dbReference>
<dbReference type="InterPro" id="IPR050430">
    <property type="entry name" value="Peptidase_S1"/>
</dbReference>
<dbReference type="SUPFAM" id="SSF50494">
    <property type="entry name" value="Trypsin-like serine proteases"/>
    <property type="match status" value="1"/>
</dbReference>
<evidence type="ECO:0000256" key="2">
    <source>
        <dbReference type="ARBA" id="ARBA00022670"/>
    </source>
</evidence>
<comment type="similarity">
    <text evidence="1">Belongs to the peptidase S1 family.</text>
</comment>
<dbReference type="PROSITE" id="PS50240">
    <property type="entry name" value="TRYPSIN_DOM"/>
    <property type="match status" value="1"/>
</dbReference>
<reference evidence="8 9" key="1">
    <citation type="journal article" date="2024" name="bioRxiv">
        <title>A reference genome for Trichogramma kaykai: A tiny desert-dwelling parasitoid wasp with competing sex-ratio distorters.</title>
        <authorList>
            <person name="Culotta J."/>
            <person name="Lindsey A.R."/>
        </authorList>
    </citation>
    <scope>NUCLEOTIDE SEQUENCE [LARGE SCALE GENOMIC DNA]</scope>
    <source>
        <strain evidence="8 9">KSX58</strain>
    </source>
</reference>
<keyword evidence="4" id="KW-0720">Serine protease</keyword>
<keyword evidence="3" id="KW-0378">Hydrolase</keyword>